<name>A0ABX2E725_9FLAO</name>
<keyword evidence="7" id="KW-0998">Cell outer membrane</keyword>
<proteinExistence type="inferred from homology"/>
<evidence type="ECO:0000313" key="9">
    <source>
        <dbReference type="EMBL" id="NRD24258.1"/>
    </source>
</evidence>
<protein>
    <submittedName>
        <fullName evidence="9">TolC family protein</fullName>
    </submittedName>
</protein>
<evidence type="ECO:0000256" key="7">
    <source>
        <dbReference type="ARBA" id="ARBA00023237"/>
    </source>
</evidence>
<feature type="chain" id="PRO_5046364746" evidence="8">
    <location>
        <begin position="19"/>
        <end position="442"/>
    </location>
</feature>
<evidence type="ECO:0000256" key="8">
    <source>
        <dbReference type="SAM" id="SignalP"/>
    </source>
</evidence>
<accession>A0ABX2E725</accession>
<evidence type="ECO:0000256" key="5">
    <source>
        <dbReference type="ARBA" id="ARBA00022692"/>
    </source>
</evidence>
<evidence type="ECO:0000313" key="10">
    <source>
        <dbReference type="Proteomes" id="UP000805085"/>
    </source>
</evidence>
<evidence type="ECO:0000256" key="4">
    <source>
        <dbReference type="ARBA" id="ARBA00022452"/>
    </source>
</evidence>
<organism evidence="9 10">
    <name type="scientific">Winogradskyella litoriviva</name>
    <dbReference type="NCBI Taxonomy" id="1220182"/>
    <lineage>
        <taxon>Bacteria</taxon>
        <taxon>Pseudomonadati</taxon>
        <taxon>Bacteroidota</taxon>
        <taxon>Flavobacteriia</taxon>
        <taxon>Flavobacteriales</taxon>
        <taxon>Flavobacteriaceae</taxon>
        <taxon>Winogradskyella</taxon>
    </lineage>
</organism>
<dbReference type="SUPFAM" id="SSF56954">
    <property type="entry name" value="Outer membrane efflux proteins (OEP)"/>
    <property type="match status" value="1"/>
</dbReference>
<comment type="caution">
    <text evidence="9">The sequence shown here is derived from an EMBL/GenBank/DDBJ whole genome shotgun (WGS) entry which is preliminary data.</text>
</comment>
<dbReference type="Gene3D" id="1.20.1600.10">
    <property type="entry name" value="Outer membrane efflux proteins (OEP)"/>
    <property type="match status" value="1"/>
</dbReference>
<dbReference type="PANTHER" id="PTHR30026">
    <property type="entry name" value="OUTER MEMBRANE PROTEIN TOLC"/>
    <property type="match status" value="1"/>
</dbReference>
<evidence type="ECO:0000256" key="2">
    <source>
        <dbReference type="ARBA" id="ARBA00007613"/>
    </source>
</evidence>
<keyword evidence="3" id="KW-0813">Transport</keyword>
<dbReference type="PANTHER" id="PTHR30026:SF20">
    <property type="entry name" value="OUTER MEMBRANE PROTEIN TOLC"/>
    <property type="match status" value="1"/>
</dbReference>
<evidence type="ECO:0000256" key="3">
    <source>
        <dbReference type="ARBA" id="ARBA00022448"/>
    </source>
</evidence>
<dbReference type="EMBL" id="JABRWQ010000006">
    <property type="protein sequence ID" value="NRD24258.1"/>
    <property type="molecule type" value="Genomic_DNA"/>
</dbReference>
<sequence>MKKSIIIVVLLCGVLAQAQNKKWTLLECVNYALENNISVKQSELDIETAKLNKKDAFGNFLPTLNASSTLSWSIGLNQDPVTFDAINSTTRNLNGGISSSVDIYGGLSNVNQLRRSNLQILSSQYQLDNMKDNISLNVANAFVQILFNKEQLKVTLAQQEVTKQDISRTKELVDAGSLPRGDLFEIQATLASQEQLVVNAENAILLSKISLAQLLLLKDYENFDISDFDYDVPPTNILNETVQSIFEKAKEARYDLKIAKNNNEIAEYDVKIAKARLQPSLTGSYSFSSNYFTSQLFDTPNFETQISDNKSHNFFLSLNIPIFNGFSVSNNVKRAKVNLEKSRFQLEQTELDLETNVYQAFNDTKGALKAYEAAQKTLIAREEAFNYSQERYTVGLLNSFDFNQSKNSFEAAQSEVIRTKYDYIFKLKVLEFYFGLPITDLN</sequence>
<dbReference type="InterPro" id="IPR051906">
    <property type="entry name" value="TolC-like"/>
</dbReference>
<keyword evidence="8" id="KW-0732">Signal</keyword>
<reference evidence="9 10" key="1">
    <citation type="journal article" date="2015" name="Int. J. Syst. Evol. Microbiol.">
        <title>Winogradskyella litoriviva sp. nov., isolated from coastal seawater.</title>
        <authorList>
            <person name="Nedashkovskaya O.I."/>
            <person name="Kukhlevskiy A.D."/>
            <person name="Zhukova N.V."/>
            <person name="Kim S.J."/>
            <person name="Rhee S.K."/>
            <person name="Mikhailov V.V."/>
        </authorList>
    </citation>
    <scope>NUCLEOTIDE SEQUENCE [LARGE SCALE GENOMIC DNA]</scope>
    <source>
        <strain evidence="9 10">KMM6491</strain>
    </source>
</reference>
<evidence type="ECO:0000256" key="6">
    <source>
        <dbReference type="ARBA" id="ARBA00023136"/>
    </source>
</evidence>
<keyword evidence="6" id="KW-0472">Membrane</keyword>
<comment type="similarity">
    <text evidence="2">Belongs to the outer membrane factor (OMF) (TC 1.B.17) family.</text>
</comment>
<dbReference type="Proteomes" id="UP000805085">
    <property type="component" value="Unassembled WGS sequence"/>
</dbReference>
<keyword evidence="4" id="KW-1134">Transmembrane beta strand</keyword>
<dbReference type="Pfam" id="PF02321">
    <property type="entry name" value="OEP"/>
    <property type="match status" value="2"/>
</dbReference>
<dbReference type="InterPro" id="IPR003423">
    <property type="entry name" value="OMP_efflux"/>
</dbReference>
<dbReference type="RefSeq" id="WP_173301916.1">
    <property type="nucleotide sequence ID" value="NZ_JABRWQ010000006.1"/>
</dbReference>
<comment type="subcellular location">
    <subcellularLocation>
        <location evidence="1">Cell outer membrane</location>
    </subcellularLocation>
</comment>
<feature type="signal peptide" evidence="8">
    <location>
        <begin position="1"/>
        <end position="18"/>
    </location>
</feature>
<gene>
    <name evidence="9" type="ORF">HNV10_13445</name>
</gene>
<evidence type="ECO:0000256" key="1">
    <source>
        <dbReference type="ARBA" id="ARBA00004442"/>
    </source>
</evidence>
<keyword evidence="10" id="KW-1185">Reference proteome</keyword>
<keyword evidence="5" id="KW-0812">Transmembrane</keyword>